<sequence>MCKQRGHSFCSELGADISLWSKESPLPKPEWINAAAQTFSDSLQLALKGKLDDAKSLLKEAPDLEMREWFDVHAQNSGTWRFKALGIPTPEPILPLDTLKTFTKFESSVFGRDNFRCRYCSIEVFPKKIFRKTHDLLGDSVLPSGKTNSTRSGFYLQFAATLDHVLPWSLGGRTDETNLVTCCWSCNYGKLNYTVEQLGISNPLSRPPSPAATGTAEQLLTLIFIQARPDSSS</sequence>
<organism evidence="2">
    <name type="scientific">freshwater metagenome</name>
    <dbReference type="NCBI Taxonomy" id="449393"/>
    <lineage>
        <taxon>unclassified sequences</taxon>
        <taxon>metagenomes</taxon>
        <taxon>ecological metagenomes</taxon>
    </lineage>
</organism>
<dbReference type="Pfam" id="PF14279">
    <property type="entry name" value="HNH_5"/>
    <property type="match status" value="1"/>
</dbReference>
<dbReference type="PANTHER" id="PTHR33877:SF2">
    <property type="entry name" value="OS07G0170200 PROTEIN"/>
    <property type="match status" value="1"/>
</dbReference>
<dbReference type="GO" id="GO:0008270">
    <property type="term" value="F:zinc ion binding"/>
    <property type="evidence" value="ECO:0007669"/>
    <property type="project" value="InterPro"/>
</dbReference>
<reference evidence="2" key="1">
    <citation type="submission" date="2020-05" db="EMBL/GenBank/DDBJ databases">
        <authorList>
            <person name="Chiriac C."/>
            <person name="Salcher M."/>
            <person name="Ghai R."/>
            <person name="Kavagutti S V."/>
        </authorList>
    </citation>
    <scope>NUCLEOTIDE SEQUENCE</scope>
</reference>
<dbReference type="CDD" id="cd00085">
    <property type="entry name" value="HNHc"/>
    <property type="match status" value="1"/>
</dbReference>
<dbReference type="Gene3D" id="1.10.30.50">
    <property type="match status" value="1"/>
</dbReference>
<dbReference type="AlphaFoldDB" id="A0A6J6VKV0"/>
<evidence type="ECO:0000313" key="2">
    <source>
        <dbReference type="EMBL" id="CAB4773132.1"/>
    </source>
</evidence>
<proteinExistence type="predicted"/>
<dbReference type="EMBL" id="CAFAAA010000002">
    <property type="protein sequence ID" value="CAB4773132.1"/>
    <property type="molecule type" value="Genomic_DNA"/>
</dbReference>
<feature type="domain" description="HNH endonuclease 5" evidence="1">
    <location>
        <begin position="160"/>
        <end position="198"/>
    </location>
</feature>
<dbReference type="InterPro" id="IPR052892">
    <property type="entry name" value="NA-targeting_endonuclease"/>
</dbReference>
<name>A0A6J6VKV0_9ZZZZ</name>
<dbReference type="GO" id="GO:0004519">
    <property type="term" value="F:endonuclease activity"/>
    <property type="evidence" value="ECO:0007669"/>
    <property type="project" value="InterPro"/>
</dbReference>
<dbReference type="PANTHER" id="PTHR33877">
    <property type="entry name" value="SLL1193 PROTEIN"/>
    <property type="match status" value="1"/>
</dbReference>
<accession>A0A6J6VKV0</accession>
<gene>
    <name evidence="2" type="ORF">UFOPK2942_00201</name>
</gene>
<evidence type="ECO:0000259" key="1">
    <source>
        <dbReference type="Pfam" id="PF14279"/>
    </source>
</evidence>
<dbReference type="InterPro" id="IPR003615">
    <property type="entry name" value="HNH_nuc"/>
</dbReference>
<dbReference type="InterPro" id="IPR029471">
    <property type="entry name" value="HNH_5"/>
</dbReference>
<protein>
    <submittedName>
        <fullName evidence="2">Unannotated protein</fullName>
    </submittedName>
</protein>
<dbReference type="GO" id="GO:0003676">
    <property type="term" value="F:nucleic acid binding"/>
    <property type="evidence" value="ECO:0007669"/>
    <property type="project" value="InterPro"/>
</dbReference>